<proteinExistence type="inferred from homology"/>
<organism evidence="3 4">
    <name type="scientific">Actinoalloteichus fjordicus</name>
    <dbReference type="NCBI Taxonomy" id="1612552"/>
    <lineage>
        <taxon>Bacteria</taxon>
        <taxon>Bacillati</taxon>
        <taxon>Actinomycetota</taxon>
        <taxon>Actinomycetes</taxon>
        <taxon>Pseudonocardiales</taxon>
        <taxon>Pseudonocardiaceae</taxon>
        <taxon>Actinoalloteichus</taxon>
    </lineage>
</organism>
<dbReference type="AlphaFoldDB" id="A0AAC9PSV5"/>
<dbReference type="PANTHER" id="PTHR43157:SF31">
    <property type="entry name" value="PHOSPHATIDYLINOSITOL-GLYCAN BIOSYNTHESIS CLASS F PROTEIN"/>
    <property type="match status" value="1"/>
</dbReference>
<dbReference type="PRINTS" id="PR00081">
    <property type="entry name" value="GDHRDH"/>
</dbReference>
<gene>
    <name evidence="3" type="ORF">UA74_16835</name>
</gene>
<evidence type="ECO:0000313" key="3">
    <source>
        <dbReference type="EMBL" id="APU15397.1"/>
    </source>
</evidence>
<dbReference type="RefSeq" id="WP_075741132.1">
    <property type="nucleotide sequence ID" value="NZ_CP016076.1"/>
</dbReference>
<keyword evidence="4" id="KW-1185">Reference proteome</keyword>
<dbReference type="Proteomes" id="UP000185511">
    <property type="component" value="Chromosome"/>
</dbReference>
<dbReference type="NCBIfam" id="NF004846">
    <property type="entry name" value="PRK06197.1"/>
    <property type="match status" value="1"/>
</dbReference>
<comment type="similarity">
    <text evidence="2">Belongs to the short-chain dehydrogenases/reductases (SDR) family.</text>
</comment>
<keyword evidence="1" id="KW-0560">Oxidoreductase</keyword>
<accession>A0AAC9PSV5</accession>
<dbReference type="InterPro" id="IPR002347">
    <property type="entry name" value="SDR_fam"/>
</dbReference>
<dbReference type="SUPFAM" id="SSF51735">
    <property type="entry name" value="NAD(P)-binding Rossmann-fold domains"/>
    <property type="match status" value="1"/>
</dbReference>
<reference evidence="4" key="1">
    <citation type="submission" date="2016-06" db="EMBL/GenBank/DDBJ databases">
        <title>Complete genome sequence of Actinoalloteichus fjordicus DSM 46855 (=ADI127-17), type strain of the new species Actinoalloteichus fjordicus.</title>
        <authorList>
            <person name="Ruckert C."/>
            <person name="Nouioui I."/>
            <person name="Willmese J."/>
            <person name="van Wezel G."/>
            <person name="Klenk H.-P."/>
            <person name="Kalinowski J."/>
            <person name="Zotchev S.B."/>
        </authorList>
    </citation>
    <scope>NUCLEOTIDE SEQUENCE [LARGE SCALE GENOMIC DNA]</scope>
    <source>
        <strain evidence="4">ADI127-7</strain>
    </source>
</reference>
<sequence length="302" mass="31723">MTTFSASGIPSQAGRTVVVTGGNSGIGRVAARALAARGAHVVLAVRDLAKGRTAAAAMTGHVEARRLDLADLASVRAFAEGLGGPVDILINNAGVMIPPHSRTADGFELQFGTNHLGHFALTNLLLPQIRQRVVTVSSNGHKVGSIDFDDLNWERRPYRAMRAYAQSKLANLLFTSELQRRLAEVGSPVISTAAHPGMAATSLLKSDGRPRVRHLAEKVIAGLLAQSEDDGALPTLYAAVADVPGDGYAGPSGFLEGRGAPKLVGRSARARDTEAGRRLWEASEELTGVAFPRRSLQAGVDA</sequence>
<evidence type="ECO:0000256" key="1">
    <source>
        <dbReference type="ARBA" id="ARBA00023002"/>
    </source>
</evidence>
<dbReference type="InterPro" id="IPR036291">
    <property type="entry name" value="NAD(P)-bd_dom_sf"/>
</dbReference>
<evidence type="ECO:0000256" key="2">
    <source>
        <dbReference type="RuleBase" id="RU000363"/>
    </source>
</evidence>
<name>A0AAC9PSV5_9PSEU</name>
<dbReference type="EMBL" id="CP016076">
    <property type="protein sequence ID" value="APU15397.1"/>
    <property type="molecule type" value="Genomic_DNA"/>
</dbReference>
<evidence type="ECO:0000313" key="4">
    <source>
        <dbReference type="Proteomes" id="UP000185511"/>
    </source>
</evidence>
<dbReference type="Gene3D" id="3.40.50.720">
    <property type="entry name" value="NAD(P)-binding Rossmann-like Domain"/>
    <property type="match status" value="1"/>
</dbReference>
<protein>
    <recommendedName>
        <fullName evidence="5">Oxidoreductase</fullName>
    </recommendedName>
</protein>
<dbReference type="PANTHER" id="PTHR43157">
    <property type="entry name" value="PHOSPHATIDYLINOSITOL-GLYCAN BIOSYNTHESIS CLASS F PROTEIN-RELATED"/>
    <property type="match status" value="1"/>
</dbReference>
<dbReference type="Pfam" id="PF00106">
    <property type="entry name" value="adh_short"/>
    <property type="match status" value="1"/>
</dbReference>
<dbReference type="PRINTS" id="PR00080">
    <property type="entry name" value="SDRFAMILY"/>
</dbReference>
<evidence type="ECO:0008006" key="5">
    <source>
        <dbReference type="Google" id="ProtNLM"/>
    </source>
</evidence>
<dbReference type="KEGG" id="acad:UA74_16835"/>
<dbReference type="GO" id="GO:0016491">
    <property type="term" value="F:oxidoreductase activity"/>
    <property type="evidence" value="ECO:0007669"/>
    <property type="project" value="UniProtKB-KW"/>
</dbReference>